<evidence type="ECO:0000313" key="2">
    <source>
        <dbReference type="EMBL" id="GGH70495.1"/>
    </source>
</evidence>
<accession>A0A917J0F6</accession>
<sequence length="206" mass="22678">MKAYSYFVPSIDAQASVWAGTVNETAPVIGPQLGLTAAEVTELQTAATNYKVAVETVETKKRELEEAVARKNESRKTDVQVIARFAGFMKKHKNYTESLGSAMGIVGSVTIINPKDLKPLLSLRSFPGRVEVGFNLQLMKSITIYSRLKGTNGWEKLGNDKSSPFIDTRPLQVPHQPEMREYAGRYFDGKEDIGQMSAIETIAFGG</sequence>
<protein>
    <submittedName>
        <fullName evidence="2">Uncharacterized protein</fullName>
    </submittedName>
</protein>
<keyword evidence="1" id="KW-0175">Coiled coil</keyword>
<reference evidence="2" key="1">
    <citation type="journal article" date="2014" name="Int. J. Syst. Evol. Microbiol.">
        <title>Complete genome sequence of Corynebacterium casei LMG S-19264T (=DSM 44701T), isolated from a smear-ripened cheese.</title>
        <authorList>
            <consortium name="US DOE Joint Genome Institute (JGI-PGF)"/>
            <person name="Walter F."/>
            <person name="Albersmeier A."/>
            <person name="Kalinowski J."/>
            <person name="Ruckert C."/>
        </authorList>
    </citation>
    <scope>NUCLEOTIDE SEQUENCE</scope>
    <source>
        <strain evidence="2">CGMCC 1.15290</strain>
    </source>
</reference>
<feature type="coiled-coil region" evidence="1">
    <location>
        <begin position="47"/>
        <end position="77"/>
    </location>
</feature>
<dbReference type="RefSeq" id="WP_188953410.1">
    <property type="nucleotide sequence ID" value="NZ_BMIB01000003.1"/>
</dbReference>
<organism evidence="2 3">
    <name type="scientific">Filimonas zeae</name>
    <dbReference type="NCBI Taxonomy" id="1737353"/>
    <lineage>
        <taxon>Bacteria</taxon>
        <taxon>Pseudomonadati</taxon>
        <taxon>Bacteroidota</taxon>
        <taxon>Chitinophagia</taxon>
        <taxon>Chitinophagales</taxon>
        <taxon>Chitinophagaceae</taxon>
        <taxon>Filimonas</taxon>
    </lineage>
</organism>
<dbReference type="EMBL" id="BMIB01000003">
    <property type="protein sequence ID" value="GGH70495.1"/>
    <property type="molecule type" value="Genomic_DNA"/>
</dbReference>
<proteinExistence type="predicted"/>
<gene>
    <name evidence="2" type="ORF">GCM10011379_28830</name>
</gene>
<evidence type="ECO:0000256" key="1">
    <source>
        <dbReference type="SAM" id="Coils"/>
    </source>
</evidence>
<reference evidence="2" key="2">
    <citation type="submission" date="2020-09" db="EMBL/GenBank/DDBJ databases">
        <authorList>
            <person name="Sun Q."/>
            <person name="Zhou Y."/>
        </authorList>
    </citation>
    <scope>NUCLEOTIDE SEQUENCE</scope>
    <source>
        <strain evidence="2">CGMCC 1.15290</strain>
    </source>
</reference>
<name>A0A917J0F6_9BACT</name>
<evidence type="ECO:0000313" key="3">
    <source>
        <dbReference type="Proteomes" id="UP000627292"/>
    </source>
</evidence>
<comment type="caution">
    <text evidence="2">The sequence shown here is derived from an EMBL/GenBank/DDBJ whole genome shotgun (WGS) entry which is preliminary data.</text>
</comment>
<dbReference type="AlphaFoldDB" id="A0A917J0F6"/>
<dbReference type="Proteomes" id="UP000627292">
    <property type="component" value="Unassembled WGS sequence"/>
</dbReference>
<keyword evidence="3" id="KW-1185">Reference proteome</keyword>